<keyword evidence="2 5" id="KW-0812">Transmembrane</keyword>
<feature type="transmembrane region" description="Helical" evidence="5">
    <location>
        <begin position="17"/>
        <end position="38"/>
    </location>
</feature>
<dbReference type="EMBL" id="JAPHEH010000001">
    <property type="protein sequence ID" value="MDG4477061.1"/>
    <property type="molecule type" value="Genomic_DNA"/>
</dbReference>
<dbReference type="AlphaFoldDB" id="A0A9X4MGZ6"/>
<feature type="transmembrane region" description="Helical" evidence="5">
    <location>
        <begin position="78"/>
        <end position="98"/>
    </location>
</feature>
<evidence type="ECO:0000313" key="7">
    <source>
        <dbReference type="EMBL" id="MDG4477061.1"/>
    </source>
</evidence>
<evidence type="ECO:0000256" key="2">
    <source>
        <dbReference type="ARBA" id="ARBA00022692"/>
    </source>
</evidence>
<evidence type="ECO:0000256" key="5">
    <source>
        <dbReference type="RuleBase" id="RU363041"/>
    </source>
</evidence>
<keyword evidence="4 5" id="KW-0472">Membrane</keyword>
<keyword evidence="8" id="KW-1185">Reference proteome</keyword>
<evidence type="ECO:0000313" key="8">
    <source>
        <dbReference type="Proteomes" id="UP001154240"/>
    </source>
</evidence>
<keyword evidence="5" id="KW-1003">Cell membrane</keyword>
<name>A0A9X4MGZ6_9BACT</name>
<accession>A0A9X4MGZ6</accession>
<keyword evidence="3 5" id="KW-1133">Transmembrane helix</keyword>
<feature type="transmembrane region" description="Helical" evidence="5">
    <location>
        <begin position="191"/>
        <end position="220"/>
    </location>
</feature>
<sequence length="315" mass="34060">MYFPIANIEVNPLVPPLVAFGISLFTSMGGVSGAFLLLPFQVSVLGFTSPAVSSTNQLFNIVAIPSGVYRYLKEGRMLWPLTWVVIIGTLPGVLVGAILRIKYLPDPKNFKLFAGAVLLYMGGRLLQDLLGKKRNPDAPTVEERFHQERKNSAQTTGSATDLPANRVTVRQWTPTRIVFEFYGETFTVNGVGLMALSLVVGMVGGVYGIGGGAIIAPFLVSFFGLPIYTVAGASLMGTFVTSVAGVLFYQLLAPHYPGMVIAPDWLLGLLFGVGGFAGMYCGARLQRFVPAKFIKWILVVCLLSTAGKYIWGFLF</sequence>
<gene>
    <name evidence="7" type="ORF">OLX77_12945</name>
</gene>
<evidence type="ECO:0000256" key="4">
    <source>
        <dbReference type="ARBA" id="ARBA00023136"/>
    </source>
</evidence>
<comment type="similarity">
    <text evidence="5">Belongs to the 4-toluene sulfonate uptake permease (TSUP) (TC 2.A.102) family.</text>
</comment>
<dbReference type="PANTHER" id="PTHR43483">
    <property type="entry name" value="MEMBRANE TRANSPORTER PROTEIN HI_0806-RELATED"/>
    <property type="match status" value="1"/>
</dbReference>
<reference evidence="7" key="1">
    <citation type="journal article" date="2022" name="bioRxiv">
        <title>Thiovibrio frasassiensisgen. nov., sp. nov., an autotrophic, elemental sulfur disproportionating bacterium isolated from sulfidic karst sediment, and proposal of Thiovibrionaceae fam. nov.</title>
        <authorList>
            <person name="Aronson H."/>
            <person name="Thomas C."/>
            <person name="Bhattacharyya M."/>
            <person name="Eckstein S."/>
            <person name="Jensen S."/>
            <person name="Barco R."/>
            <person name="Macalady J."/>
            <person name="Amend J."/>
        </authorList>
    </citation>
    <scope>NUCLEOTIDE SEQUENCE</scope>
    <source>
        <strain evidence="7">RS19-109</strain>
    </source>
</reference>
<reference evidence="7" key="2">
    <citation type="submission" date="2022-10" db="EMBL/GenBank/DDBJ databases">
        <authorList>
            <person name="Aronson H.S."/>
        </authorList>
    </citation>
    <scope>NUCLEOTIDE SEQUENCE</scope>
    <source>
        <strain evidence="7">RS19-109</strain>
    </source>
</reference>
<dbReference type="Pfam" id="PF01925">
    <property type="entry name" value="TauE"/>
    <property type="match status" value="1"/>
</dbReference>
<evidence type="ECO:0000256" key="1">
    <source>
        <dbReference type="ARBA" id="ARBA00004141"/>
    </source>
</evidence>
<feature type="compositionally biased region" description="Basic and acidic residues" evidence="6">
    <location>
        <begin position="140"/>
        <end position="151"/>
    </location>
</feature>
<feature type="transmembrane region" description="Helical" evidence="5">
    <location>
        <begin position="227"/>
        <end position="249"/>
    </location>
</feature>
<feature type="transmembrane region" description="Helical" evidence="5">
    <location>
        <begin position="50"/>
        <end position="72"/>
    </location>
</feature>
<feature type="transmembrane region" description="Helical" evidence="5">
    <location>
        <begin position="293"/>
        <end position="314"/>
    </location>
</feature>
<dbReference type="RefSeq" id="WP_371877515.1">
    <property type="nucleotide sequence ID" value="NZ_JAPHEH010000001.1"/>
</dbReference>
<feature type="transmembrane region" description="Helical" evidence="5">
    <location>
        <begin position="261"/>
        <end position="281"/>
    </location>
</feature>
<organism evidence="7 8">
    <name type="scientific">Thiovibrio frasassiensis</name>
    <dbReference type="NCBI Taxonomy" id="2984131"/>
    <lineage>
        <taxon>Bacteria</taxon>
        <taxon>Pseudomonadati</taxon>
        <taxon>Thermodesulfobacteriota</taxon>
        <taxon>Desulfobulbia</taxon>
        <taxon>Desulfobulbales</taxon>
        <taxon>Thiovibrionaceae</taxon>
        <taxon>Thiovibrio</taxon>
    </lineage>
</organism>
<dbReference type="GO" id="GO:0005886">
    <property type="term" value="C:plasma membrane"/>
    <property type="evidence" value="ECO:0007669"/>
    <property type="project" value="UniProtKB-SubCell"/>
</dbReference>
<dbReference type="PANTHER" id="PTHR43483:SF3">
    <property type="entry name" value="MEMBRANE TRANSPORTER PROTEIN HI_0806-RELATED"/>
    <property type="match status" value="1"/>
</dbReference>
<comment type="subcellular location">
    <subcellularLocation>
        <location evidence="5">Cell membrane</location>
        <topology evidence="5">Multi-pass membrane protein</topology>
    </subcellularLocation>
    <subcellularLocation>
        <location evidence="1">Membrane</location>
        <topology evidence="1">Multi-pass membrane protein</topology>
    </subcellularLocation>
</comment>
<protein>
    <recommendedName>
        <fullName evidence="5">Probable membrane transporter protein</fullName>
    </recommendedName>
</protein>
<feature type="region of interest" description="Disordered" evidence="6">
    <location>
        <begin position="140"/>
        <end position="159"/>
    </location>
</feature>
<evidence type="ECO:0000256" key="6">
    <source>
        <dbReference type="SAM" id="MobiDB-lite"/>
    </source>
</evidence>
<evidence type="ECO:0000256" key="3">
    <source>
        <dbReference type="ARBA" id="ARBA00022989"/>
    </source>
</evidence>
<dbReference type="Proteomes" id="UP001154240">
    <property type="component" value="Unassembled WGS sequence"/>
</dbReference>
<proteinExistence type="inferred from homology"/>
<comment type="caution">
    <text evidence="7">The sequence shown here is derived from an EMBL/GenBank/DDBJ whole genome shotgun (WGS) entry which is preliminary data.</text>
</comment>
<dbReference type="InterPro" id="IPR002781">
    <property type="entry name" value="TM_pro_TauE-like"/>
</dbReference>